<feature type="domain" description="HPt" evidence="16">
    <location>
        <begin position="651"/>
        <end position="755"/>
    </location>
</feature>
<feature type="region of interest" description="Disordered" evidence="12">
    <location>
        <begin position="905"/>
        <end position="941"/>
    </location>
</feature>
<dbReference type="GO" id="GO:0005737">
    <property type="term" value="C:cytoplasm"/>
    <property type="evidence" value="ECO:0007669"/>
    <property type="project" value="InterPro"/>
</dbReference>
<dbReference type="Gene3D" id="2.30.30.40">
    <property type="entry name" value="SH3 Domains"/>
    <property type="match status" value="1"/>
</dbReference>
<evidence type="ECO:0000256" key="9">
    <source>
        <dbReference type="PROSITE-ProRule" id="PRU00110"/>
    </source>
</evidence>
<evidence type="ECO:0000256" key="12">
    <source>
        <dbReference type="SAM" id="MobiDB-lite"/>
    </source>
</evidence>
<dbReference type="SMART" id="SM00260">
    <property type="entry name" value="CheW"/>
    <property type="match status" value="1"/>
</dbReference>
<organism evidence="17 18">
    <name type="scientific">Zoogloea ramigera</name>
    <dbReference type="NCBI Taxonomy" id="350"/>
    <lineage>
        <taxon>Bacteria</taxon>
        <taxon>Pseudomonadati</taxon>
        <taxon>Pseudomonadota</taxon>
        <taxon>Betaproteobacteria</taxon>
        <taxon>Rhodocyclales</taxon>
        <taxon>Zoogloeaceae</taxon>
        <taxon>Zoogloea</taxon>
    </lineage>
</organism>
<keyword evidence="6" id="KW-0418">Kinase</keyword>
<feature type="domain" description="HPt" evidence="16">
    <location>
        <begin position="1315"/>
        <end position="1418"/>
    </location>
</feature>
<dbReference type="PANTHER" id="PTHR43395">
    <property type="entry name" value="SENSOR HISTIDINE KINASE CHEA"/>
    <property type="match status" value="1"/>
</dbReference>
<dbReference type="Gene3D" id="3.30.565.10">
    <property type="entry name" value="Histidine kinase-like ATPase, C-terminal domain"/>
    <property type="match status" value="1"/>
</dbReference>
<gene>
    <name evidence="17" type="ORF">ZRA01_27520</name>
</gene>
<dbReference type="Gene3D" id="3.40.50.2300">
    <property type="match status" value="1"/>
</dbReference>
<feature type="region of interest" description="Disordered" evidence="12">
    <location>
        <begin position="1073"/>
        <end position="1107"/>
    </location>
</feature>
<comment type="caution">
    <text evidence="17">The sequence shown here is derived from an EMBL/GenBank/DDBJ whole genome shotgun (WGS) entry which is preliminary data.</text>
</comment>
<dbReference type="InterPro" id="IPR005467">
    <property type="entry name" value="His_kinase_dom"/>
</dbReference>
<evidence type="ECO:0000313" key="18">
    <source>
        <dbReference type="Proteomes" id="UP000318422"/>
    </source>
</evidence>
<feature type="domain" description="HPt" evidence="16">
    <location>
        <begin position="1154"/>
        <end position="1260"/>
    </location>
</feature>
<reference evidence="17 18" key="1">
    <citation type="submission" date="2019-06" db="EMBL/GenBank/DDBJ databases">
        <title>Whole genome shotgun sequence of Zoogloea ramigera NBRC 15342.</title>
        <authorList>
            <person name="Hosoyama A."/>
            <person name="Uohara A."/>
            <person name="Ohji S."/>
            <person name="Ichikawa N."/>
        </authorList>
    </citation>
    <scope>NUCLEOTIDE SEQUENCE [LARGE SCALE GENOMIC DNA]</scope>
    <source>
        <strain evidence="17 18">NBRC 15342</strain>
    </source>
</reference>
<dbReference type="SMART" id="SM00073">
    <property type="entry name" value="HPT"/>
    <property type="match status" value="4"/>
</dbReference>
<keyword evidence="18" id="KW-1185">Reference proteome</keyword>
<dbReference type="EC" id="2.7.13.3" evidence="2"/>
<dbReference type="InterPro" id="IPR036890">
    <property type="entry name" value="HATPase_C_sf"/>
</dbReference>
<dbReference type="InterPro" id="IPR051315">
    <property type="entry name" value="Bact_Chemotaxis_CheA"/>
</dbReference>
<dbReference type="InterPro" id="IPR058661">
    <property type="entry name" value="FimL_2nd"/>
</dbReference>
<dbReference type="SUPFAM" id="SSF50341">
    <property type="entry name" value="CheW-like"/>
    <property type="match status" value="1"/>
</dbReference>
<dbReference type="EMBL" id="BJNV01000050">
    <property type="protein sequence ID" value="GEC96679.1"/>
    <property type="molecule type" value="Genomic_DNA"/>
</dbReference>
<dbReference type="PROSITE" id="PS50894">
    <property type="entry name" value="HPT"/>
    <property type="match status" value="3"/>
</dbReference>
<comment type="function">
    <text evidence="8">Involved in the transmission of sensory signals from the chemoreceptors to the flagellar motors. CheA is autophosphorylated; it can transfer its phosphate group to either CheB or CheY.</text>
</comment>
<dbReference type="InterPro" id="IPR008207">
    <property type="entry name" value="Sig_transdc_His_kin_Hpt_dom"/>
</dbReference>
<dbReference type="Gene3D" id="1.20.120.160">
    <property type="entry name" value="HPT domain"/>
    <property type="match status" value="4"/>
</dbReference>
<feature type="coiled-coil region" evidence="11">
    <location>
        <begin position="1480"/>
        <end position="1514"/>
    </location>
</feature>
<dbReference type="Pfam" id="PF26379">
    <property type="entry name" value="FimL_2nd"/>
    <property type="match status" value="1"/>
</dbReference>
<feature type="modified residue" description="Phosphohistidine" evidence="9">
    <location>
        <position position="698"/>
    </location>
</feature>
<dbReference type="PROSITE" id="PS50851">
    <property type="entry name" value="CHEW"/>
    <property type="match status" value="1"/>
</dbReference>
<protein>
    <recommendedName>
        <fullName evidence="3">Chemotaxis protein CheA</fullName>
        <ecNumber evidence="2">2.7.13.3</ecNumber>
    </recommendedName>
</protein>
<feature type="domain" description="CheW-like" evidence="15">
    <location>
        <begin position="1780"/>
        <end position="1915"/>
    </location>
</feature>
<dbReference type="Proteomes" id="UP000318422">
    <property type="component" value="Unassembled WGS sequence"/>
</dbReference>
<evidence type="ECO:0000256" key="7">
    <source>
        <dbReference type="ARBA" id="ARBA00023012"/>
    </source>
</evidence>
<dbReference type="Pfam" id="PF00072">
    <property type="entry name" value="Response_reg"/>
    <property type="match status" value="1"/>
</dbReference>
<dbReference type="SUPFAM" id="SSF47226">
    <property type="entry name" value="Histidine-containing phosphotransfer domain, HPT domain"/>
    <property type="match status" value="5"/>
</dbReference>
<evidence type="ECO:0000256" key="2">
    <source>
        <dbReference type="ARBA" id="ARBA00012438"/>
    </source>
</evidence>
<proteinExistence type="predicted"/>
<evidence type="ECO:0000256" key="11">
    <source>
        <dbReference type="SAM" id="Coils"/>
    </source>
</evidence>
<comment type="catalytic activity">
    <reaction evidence="1">
        <text>ATP + protein L-histidine = ADP + protein N-phospho-L-histidine.</text>
        <dbReference type="EC" id="2.7.13.3"/>
    </reaction>
</comment>
<dbReference type="InterPro" id="IPR036061">
    <property type="entry name" value="CheW-like_dom_sf"/>
</dbReference>
<feature type="modified residue" description="4-aspartylphosphate" evidence="10">
    <location>
        <position position="1983"/>
    </location>
</feature>
<dbReference type="Pfam" id="PF01584">
    <property type="entry name" value="CheW"/>
    <property type="match status" value="1"/>
</dbReference>
<dbReference type="GO" id="GO:0000155">
    <property type="term" value="F:phosphorelay sensor kinase activity"/>
    <property type="evidence" value="ECO:0007669"/>
    <property type="project" value="InterPro"/>
</dbReference>
<dbReference type="PROSITE" id="PS50109">
    <property type="entry name" value="HIS_KIN"/>
    <property type="match status" value="1"/>
</dbReference>
<dbReference type="SUPFAM" id="SSF55874">
    <property type="entry name" value="ATPase domain of HSP90 chaperone/DNA topoisomerase II/histidine kinase"/>
    <property type="match status" value="1"/>
</dbReference>
<keyword evidence="4 10" id="KW-0597">Phosphoprotein</keyword>
<dbReference type="PANTHER" id="PTHR43395:SF8">
    <property type="entry name" value="HISTIDINE KINASE"/>
    <property type="match status" value="1"/>
</dbReference>
<dbReference type="GO" id="GO:0006935">
    <property type="term" value="P:chemotaxis"/>
    <property type="evidence" value="ECO:0007669"/>
    <property type="project" value="InterPro"/>
</dbReference>
<feature type="region of interest" description="Disordered" evidence="12">
    <location>
        <begin position="846"/>
        <end position="886"/>
    </location>
</feature>
<dbReference type="InterPro" id="IPR036641">
    <property type="entry name" value="HPT_dom_sf"/>
</dbReference>
<evidence type="ECO:0000256" key="4">
    <source>
        <dbReference type="ARBA" id="ARBA00022553"/>
    </source>
</evidence>
<dbReference type="Pfam" id="PF01627">
    <property type="entry name" value="Hpt"/>
    <property type="match status" value="3"/>
</dbReference>
<dbReference type="CDD" id="cd17546">
    <property type="entry name" value="REC_hyHK_CKI1_RcsC-like"/>
    <property type="match status" value="1"/>
</dbReference>
<evidence type="ECO:0000259" key="15">
    <source>
        <dbReference type="PROSITE" id="PS50851"/>
    </source>
</evidence>
<dbReference type="InterPro" id="IPR011006">
    <property type="entry name" value="CheY-like_superfamily"/>
</dbReference>
<keyword evidence="7" id="KW-0902">Two-component regulatory system</keyword>
<evidence type="ECO:0000256" key="6">
    <source>
        <dbReference type="ARBA" id="ARBA00022777"/>
    </source>
</evidence>
<dbReference type="SMART" id="SM00448">
    <property type="entry name" value="REC"/>
    <property type="match status" value="1"/>
</dbReference>
<dbReference type="SMART" id="SM01231">
    <property type="entry name" value="H-kinase_dim"/>
    <property type="match status" value="1"/>
</dbReference>
<evidence type="ECO:0000313" key="17">
    <source>
        <dbReference type="EMBL" id="GEC96679.1"/>
    </source>
</evidence>
<feature type="domain" description="Response regulatory" evidence="14">
    <location>
        <begin position="1934"/>
        <end position="2050"/>
    </location>
</feature>
<dbReference type="InterPro" id="IPR004105">
    <property type="entry name" value="CheA-like_dim"/>
</dbReference>
<feature type="modified residue" description="Phosphohistidine" evidence="9">
    <location>
        <position position="1200"/>
    </location>
</feature>
<evidence type="ECO:0000256" key="3">
    <source>
        <dbReference type="ARBA" id="ARBA00021495"/>
    </source>
</evidence>
<accession>A0A4Y4CY88</accession>
<dbReference type="CDD" id="cd00088">
    <property type="entry name" value="HPT"/>
    <property type="match status" value="2"/>
</dbReference>
<evidence type="ECO:0000256" key="10">
    <source>
        <dbReference type="PROSITE-ProRule" id="PRU00169"/>
    </source>
</evidence>
<name>A0A4Y4CY88_ZOORA</name>
<feature type="domain" description="Histidine kinase" evidence="13">
    <location>
        <begin position="1527"/>
        <end position="1778"/>
    </location>
</feature>
<dbReference type="InterPro" id="IPR003594">
    <property type="entry name" value="HATPase_dom"/>
</dbReference>
<keyword evidence="11" id="KW-0175">Coiled coil</keyword>
<dbReference type="InterPro" id="IPR001789">
    <property type="entry name" value="Sig_transdc_resp-reg_receiver"/>
</dbReference>
<evidence type="ECO:0000259" key="16">
    <source>
        <dbReference type="PROSITE" id="PS50894"/>
    </source>
</evidence>
<feature type="modified residue" description="Phosphohistidine" evidence="9">
    <location>
        <position position="1362"/>
    </location>
</feature>
<dbReference type="SUPFAM" id="SSF52172">
    <property type="entry name" value="CheY-like"/>
    <property type="match status" value="1"/>
</dbReference>
<sequence>MSPAHELDLGPLTWVKGEIDLALDRAMTALAEAGSVPDSAGKIKFAQTHLHQAHGALSIVGLDGLTQFSEQLDRLLGEMASEQIAATPEVRRLASRCIAAIGNYLDELTRGQPDQALRLLSLYGELAAARGLEAPTAGELFFPDLSRRPAFPQIADTHDDPKRLRALRGRFERGLLKWFRNGDDPSGPQEMREAVAGIEGMQGNPASRAFWFAATAFFDALGQQAIPSDAGAKRLCGRIDGQMRRFMEGSNIVAERLMRDVLYHVAIAAADSPAIGAVRSAYELSDLIPSGKRGISDMPLAPVLRKLRDELSAAREAWDQFSKGGAVGLPRFQDAIAPVIDQARALEQPEVAEIAAALGDMARWLRQDPLRLTDALSMDVATTMLVLDTRLDAHARPDLAEDVQIGSLLDRLKAHQRGERLSPLAIVESDAQSREVNRQLIHEIQTSLAEVEQSLDSFFRAPGQADILAAVRAPLKQVEGALSVMNEDAAMRLVQDAATRIAALSAPDADTGTEAFEEIAHRLSALGVYIEALQHGPADLERILHPDAGKAPAADSIETELAHQKRETAALAAALKDNPEDVGLRTELQLNLESLRQDASLTADLELEKQARQALTLLDAGELFTEATQLPQAPAAPALSAEATRLLEASEEELDAELLAIFLEEAEDVRDTIAKRLAELVRNPHDVEVLTTIRRSFHTLKGSGRMVGLRDFGEAAWGMEQTLNHWLRLEIPVSDELLQLIGEAHASFSAWIDQIKAGAGIHKDVTPLLATAERLRSGSEAPPVSPLPPPVVAKPAPIKAAAPDMAATQVMSDFNFGALEDDAALEALEALENEALAQEAFEPVGFEPQPLEPDLSDLPILGFDEPAAPEASPQAAETPPSAPVSAEPVRIEPTHLEPDAVFDLDFELPGTTPEPSEAALDFDLTGGEGHATAAEEPSPTETALDFDFERSSYAGPYSRVPADVVPPVEAPAALPAADETCLDFDFDHDDYSPSATAEAITVEELPADEALPVEAPRIENPVDLDFTLDDSAAQPLEEEASPPEIIEAITLPELSELPEEILTVDEALEALEPEEPQEIAEPSAETTALEPEAFEPTSTEISEPASVADAPVGLDALEAEAPIDDDDTLEAEALEPAEPPESAELSPDEVRLGNVTLSRPLFDLYLVEARQHVATLRHELARLSVNASLVPVAAAVRAAHTLAGISGTARFEAPQQLAKALELAQQRLVDHDSAPSAGETAQLNAAATALESMLIELGARQLPAPTPELVASLNDIQATHLAEVISPQSETPAPATIATARSAEPATAPAVPQLRDELDTDLLPIFLDEGSELLDQLGTALHNWRSAPDEAAPPASIARLLHTLKGSARMVGAMTLGQSIHDLETRLERARHQPDSGLEIVDELETALDQTRQTLDNLGMPEVAQAVAAPAGIDTSIAIEEAAPAQPGDIAAQAARTQLRVESGRIDQFVNEAGEISIARTRIEGELRTLRRSLLDLTENVIRLRNQLREVEIQADTQMQSRLSQVETHHTEFDPLEMDRYTRLQELTRMMAESVGDVTTVQQNLLKNLDGAEVALHAQSRMTRELQQSLMHVRMVPFDSLAERLYRLVRQTAKELGRRANLDIIGGQIEIDRSVLEAMTAPLGHLVRNAVAHGIEPPEVRRAAGKPEIGQITLKVTHEGSDVVIEFRDDGAGLDFARIRAQAITNGLLGADEDADSKRLTNLIFVPGFSTASLSSLAGRGVGMDVVKSETAAVGGRIGVATEPGQGTTFRINLPLTLAVAQALLVRAGSRTFAIPSSMVAQVLELKASALDDIRNAKGTEWMGEHFSYRYLPRLLGDFESQPQADRFNWVLLLRAGSETLALHVDSLRGNQEIVVKNAGPQYARMVGYSGATVLGDGEIVLILNPVALAGRTPAADDDGPVAPMAALAPSQPTVMVVDDSLTVRKITGRLLEREGYRVVTAKDGVDALEQLLTLRPDVIIADIEMPRMDGFDLTRNIRADLRLKAVPIIMITSRTAEKHKRYAEEIGVNHYLGKPYDEDVLLELIRGFVEHGPA</sequence>
<dbReference type="SMART" id="SM00387">
    <property type="entry name" value="HATPase_c"/>
    <property type="match status" value="1"/>
</dbReference>
<evidence type="ECO:0000256" key="5">
    <source>
        <dbReference type="ARBA" id="ARBA00022679"/>
    </source>
</evidence>
<evidence type="ECO:0000256" key="8">
    <source>
        <dbReference type="ARBA" id="ARBA00035100"/>
    </source>
</evidence>
<evidence type="ECO:0000259" key="14">
    <source>
        <dbReference type="PROSITE" id="PS50110"/>
    </source>
</evidence>
<dbReference type="InterPro" id="IPR002545">
    <property type="entry name" value="CheW-lke_dom"/>
</dbReference>
<dbReference type="OrthoDB" id="9803176at2"/>
<feature type="compositionally biased region" description="Low complexity" evidence="12">
    <location>
        <begin position="865"/>
        <end position="879"/>
    </location>
</feature>
<dbReference type="PRINTS" id="PR00344">
    <property type="entry name" value="BCTRLSENSOR"/>
</dbReference>
<dbReference type="InterPro" id="IPR004358">
    <property type="entry name" value="Sig_transdc_His_kin-like_C"/>
</dbReference>
<dbReference type="RefSeq" id="WP_141353226.1">
    <property type="nucleotide sequence ID" value="NZ_BJNV01000050.1"/>
</dbReference>
<keyword evidence="5" id="KW-0808">Transferase</keyword>
<dbReference type="PROSITE" id="PS50110">
    <property type="entry name" value="RESPONSE_REGULATORY"/>
    <property type="match status" value="1"/>
</dbReference>
<dbReference type="FunFam" id="3.30.565.10:FF:000016">
    <property type="entry name" value="Chemotaxis protein CheA, putative"/>
    <property type="match status" value="1"/>
</dbReference>
<evidence type="ECO:0000256" key="1">
    <source>
        <dbReference type="ARBA" id="ARBA00000085"/>
    </source>
</evidence>
<dbReference type="Pfam" id="PF02518">
    <property type="entry name" value="HATPase_c"/>
    <property type="match status" value="1"/>
</dbReference>
<evidence type="ECO:0000259" key="13">
    <source>
        <dbReference type="PROSITE" id="PS50109"/>
    </source>
</evidence>